<feature type="domain" description="Kazal-like" evidence="9">
    <location>
        <begin position="79"/>
        <end position="142"/>
    </location>
</feature>
<evidence type="ECO:0000313" key="11">
    <source>
        <dbReference type="Proteomes" id="UP000264820"/>
    </source>
</evidence>
<keyword evidence="11" id="KW-1185">Reference proteome</keyword>
<protein>
    <submittedName>
        <fullName evidence="10">Insulin-like growth factor binding protein 7</fullName>
    </submittedName>
</protein>
<dbReference type="Pfam" id="PF13927">
    <property type="entry name" value="Ig_3"/>
    <property type="match status" value="1"/>
</dbReference>
<evidence type="ECO:0000256" key="6">
    <source>
        <dbReference type="SAM" id="SignalP"/>
    </source>
</evidence>
<evidence type="ECO:0000256" key="5">
    <source>
        <dbReference type="ARBA" id="ARBA00023319"/>
    </source>
</evidence>
<dbReference type="InterPro" id="IPR013783">
    <property type="entry name" value="Ig-like_fold"/>
</dbReference>
<dbReference type="SMART" id="SM00409">
    <property type="entry name" value="IG"/>
    <property type="match status" value="1"/>
</dbReference>
<dbReference type="PROSITE" id="PS50835">
    <property type="entry name" value="IG_LIKE"/>
    <property type="match status" value="1"/>
</dbReference>
<dbReference type="Ensembl" id="ENSHCOT00000017416.1">
    <property type="protein sequence ID" value="ENSHCOP00000010877.1"/>
    <property type="gene ID" value="ENSHCOG00000013565.1"/>
</dbReference>
<feature type="chain" id="PRO_5018573253" evidence="6">
    <location>
        <begin position="24"/>
        <end position="272"/>
    </location>
</feature>
<evidence type="ECO:0000259" key="8">
    <source>
        <dbReference type="PROSITE" id="PS51323"/>
    </source>
</evidence>
<dbReference type="Pfam" id="PF00219">
    <property type="entry name" value="IGFBP"/>
    <property type="match status" value="1"/>
</dbReference>
<dbReference type="OrthoDB" id="10012075at2759"/>
<dbReference type="CDD" id="cd00104">
    <property type="entry name" value="KAZAL_FS"/>
    <property type="match status" value="1"/>
</dbReference>
<dbReference type="STRING" id="109280.ENSHCOP00000010877"/>
<reference evidence="10" key="2">
    <citation type="submission" date="2025-09" db="UniProtKB">
        <authorList>
            <consortium name="Ensembl"/>
        </authorList>
    </citation>
    <scope>IDENTIFICATION</scope>
</reference>
<evidence type="ECO:0000256" key="1">
    <source>
        <dbReference type="ARBA" id="ARBA00004613"/>
    </source>
</evidence>
<dbReference type="InterPro" id="IPR000867">
    <property type="entry name" value="IGFBP-like"/>
</dbReference>
<accession>A0A3Q2Y1Y6</accession>
<dbReference type="GeneID" id="109508344"/>
<reference evidence="10" key="1">
    <citation type="submission" date="2025-08" db="UniProtKB">
        <authorList>
            <consortium name="Ensembl"/>
        </authorList>
    </citation>
    <scope>IDENTIFICATION</scope>
</reference>
<name>A0A3Q2Y1Y6_HIPCM</name>
<evidence type="ECO:0000256" key="3">
    <source>
        <dbReference type="ARBA" id="ARBA00022729"/>
    </source>
</evidence>
<keyword evidence="3 6" id="KW-0732">Signal</keyword>
<dbReference type="InterPro" id="IPR003599">
    <property type="entry name" value="Ig_sub"/>
</dbReference>
<dbReference type="InterPro" id="IPR003598">
    <property type="entry name" value="Ig_sub2"/>
</dbReference>
<feature type="domain" description="IGFBP N-terminal" evidence="8">
    <location>
        <begin position="23"/>
        <end position="98"/>
    </location>
</feature>
<feature type="domain" description="Ig-like" evidence="7">
    <location>
        <begin position="144"/>
        <end position="245"/>
    </location>
</feature>
<dbReference type="Gene3D" id="3.30.60.30">
    <property type="match status" value="1"/>
</dbReference>
<dbReference type="AlphaFoldDB" id="A0A3Q2Y1Y6"/>
<evidence type="ECO:0000313" key="10">
    <source>
        <dbReference type="Ensembl" id="ENSHCOP00000010877.1"/>
    </source>
</evidence>
<dbReference type="InterPro" id="IPR036179">
    <property type="entry name" value="Ig-like_dom_sf"/>
</dbReference>
<dbReference type="PANTHER" id="PTHR14186:SF19">
    <property type="entry name" value="INSULIN-LIKE GROWTH FACTOR-BINDING PROTEIN 7"/>
    <property type="match status" value="1"/>
</dbReference>
<dbReference type="SMART" id="SM00121">
    <property type="entry name" value="IB"/>
    <property type="match status" value="1"/>
</dbReference>
<dbReference type="SUPFAM" id="SSF57184">
    <property type="entry name" value="Growth factor receptor domain"/>
    <property type="match status" value="1"/>
</dbReference>
<evidence type="ECO:0000256" key="2">
    <source>
        <dbReference type="ARBA" id="ARBA00022525"/>
    </source>
</evidence>
<keyword evidence="2" id="KW-0964">Secreted</keyword>
<dbReference type="PROSITE" id="PS51323">
    <property type="entry name" value="IGFBP_N_2"/>
    <property type="match status" value="1"/>
</dbReference>
<dbReference type="InterPro" id="IPR009030">
    <property type="entry name" value="Growth_fac_rcpt_cys_sf"/>
</dbReference>
<dbReference type="PANTHER" id="PTHR14186">
    <property type="entry name" value="INSULIN-LIKE GROWTH FACTOR BINDING PROTEIN-RELATED"/>
    <property type="match status" value="1"/>
</dbReference>
<sequence>MKSKLFLWRWAPLAAALLLCARAAPECGPCEPARCAPPPAAGCAAGSVGDACGCCTLCLAAEGEPCAGSRGRGAALRCGAGLECVRADKSKLGVCACKSQDEVCGSDGVTYAHACALKSADARAQGEGRPQVSVLNKGRCAAAPVIVSPPARVFNVSGAQVFLSCEAVGVPTPVLTWRKVTGSRKKLSLLPGDRDNLAVQTRGGPEKHQVTGWVLISPLTKEEAGTYECRAANAQGDASAVGEIRLVADIRHVKVEVIGEVEVEEVAEEGEL</sequence>
<dbReference type="GO" id="GO:0005520">
    <property type="term" value="F:insulin-like growth factor binding"/>
    <property type="evidence" value="ECO:0007669"/>
    <property type="project" value="InterPro"/>
</dbReference>
<dbReference type="KEGG" id="hcq:109508344"/>
<dbReference type="FunFam" id="2.60.40.10:FF:000032">
    <property type="entry name" value="palladin isoform X1"/>
    <property type="match status" value="1"/>
</dbReference>
<dbReference type="Gene3D" id="4.10.40.20">
    <property type="match status" value="1"/>
</dbReference>
<dbReference type="RefSeq" id="XP_019713821.1">
    <property type="nucleotide sequence ID" value="XM_019858262.1"/>
</dbReference>
<dbReference type="Gene3D" id="2.60.40.10">
    <property type="entry name" value="Immunoglobulins"/>
    <property type="match status" value="1"/>
</dbReference>
<keyword evidence="4" id="KW-1015">Disulfide bond</keyword>
<dbReference type="PROSITE" id="PS51465">
    <property type="entry name" value="KAZAL_2"/>
    <property type="match status" value="1"/>
</dbReference>
<dbReference type="GO" id="GO:0005615">
    <property type="term" value="C:extracellular space"/>
    <property type="evidence" value="ECO:0007669"/>
    <property type="project" value="TreeGrafter"/>
</dbReference>
<dbReference type="InterPro" id="IPR036058">
    <property type="entry name" value="Kazal_dom_sf"/>
</dbReference>
<dbReference type="SMART" id="SM00408">
    <property type="entry name" value="IGc2"/>
    <property type="match status" value="1"/>
</dbReference>
<comment type="subcellular location">
    <subcellularLocation>
        <location evidence="1">Secreted</location>
    </subcellularLocation>
</comment>
<evidence type="ECO:0000259" key="9">
    <source>
        <dbReference type="PROSITE" id="PS51465"/>
    </source>
</evidence>
<evidence type="ECO:0000259" key="7">
    <source>
        <dbReference type="PROSITE" id="PS50835"/>
    </source>
</evidence>
<dbReference type="OMA" id="RDNCGCC"/>
<dbReference type="Proteomes" id="UP000264820">
    <property type="component" value="Unplaced"/>
</dbReference>
<evidence type="ECO:0000256" key="4">
    <source>
        <dbReference type="ARBA" id="ARBA00023157"/>
    </source>
</evidence>
<dbReference type="Pfam" id="PF07648">
    <property type="entry name" value="Kazal_2"/>
    <property type="match status" value="1"/>
</dbReference>
<dbReference type="InterPro" id="IPR007110">
    <property type="entry name" value="Ig-like_dom"/>
</dbReference>
<keyword evidence="5" id="KW-0393">Immunoglobulin domain</keyword>
<dbReference type="CTD" id="3490"/>
<dbReference type="GO" id="GO:0001558">
    <property type="term" value="P:regulation of cell growth"/>
    <property type="evidence" value="ECO:0007669"/>
    <property type="project" value="InterPro"/>
</dbReference>
<dbReference type="SUPFAM" id="SSF48726">
    <property type="entry name" value="Immunoglobulin"/>
    <property type="match status" value="1"/>
</dbReference>
<dbReference type="GeneTree" id="ENSGT00530000063555"/>
<proteinExistence type="predicted"/>
<dbReference type="GO" id="GO:0009966">
    <property type="term" value="P:regulation of signal transduction"/>
    <property type="evidence" value="ECO:0007669"/>
    <property type="project" value="TreeGrafter"/>
</dbReference>
<organism evidence="10 11">
    <name type="scientific">Hippocampus comes</name>
    <name type="common">Tiger tail seahorse</name>
    <dbReference type="NCBI Taxonomy" id="109280"/>
    <lineage>
        <taxon>Eukaryota</taxon>
        <taxon>Metazoa</taxon>
        <taxon>Chordata</taxon>
        <taxon>Craniata</taxon>
        <taxon>Vertebrata</taxon>
        <taxon>Euteleostomi</taxon>
        <taxon>Actinopterygii</taxon>
        <taxon>Neopterygii</taxon>
        <taxon>Teleostei</taxon>
        <taxon>Neoteleostei</taxon>
        <taxon>Acanthomorphata</taxon>
        <taxon>Syngnathiaria</taxon>
        <taxon>Syngnathiformes</taxon>
        <taxon>Syngnathoidei</taxon>
        <taxon>Syngnathidae</taxon>
        <taxon>Hippocampus</taxon>
    </lineage>
</organism>
<feature type="signal peptide" evidence="6">
    <location>
        <begin position="1"/>
        <end position="23"/>
    </location>
</feature>
<dbReference type="InterPro" id="IPR002350">
    <property type="entry name" value="Kazal_dom"/>
</dbReference>
<dbReference type="SMART" id="SM00280">
    <property type="entry name" value="KAZAL"/>
    <property type="match status" value="1"/>
</dbReference>
<dbReference type="InterPro" id="IPR011390">
    <property type="entry name" value="IGFBP_rP_mac25"/>
</dbReference>
<dbReference type="SUPFAM" id="SSF100895">
    <property type="entry name" value="Kazal-type serine protease inhibitors"/>
    <property type="match status" value="1"/>
</dbReference>